<evidence type="ECO:0000256" key="5">
    <source>
        <dbReference type="PIRSR" id="PIRSR602401-1"/>
    </source>
</evidence>
<feature type="signal peptide" evidence="7">
    <location>
        <begin position="1"/>
        <end position="22"/>
    </location>
</feature>
<evidence type="ECO:0000256" key="6">
    <source>
        <dbReference type="RuleBase" id="RU000461"/>
    </source>
</evidence>
<gene>
    <name evidence="8" type="ORF">SLEP1_g8766</name>
</gene>
<feature type="chain" id="PRO_5043943899" description="Cytochrome P450" evidence="7">
    <location>
        <begin position="23"/>
        <end position="501"/>
    </location>
</feature>
<accession>A0AAV5I2T3</accession>
<sequence>MDFLASCLLCLILIWVLAQVYSSVVTGRSGSSRKLPPGPRPIPILGNLLDVGNEPHKSLTELAKTHGPIMTLKLGKLVTIVVSSPDVAREVLQKNDLIFSNRTNKDALRAHQHLEVGLPFLPISPLWRNLRKICISHIFAIQKLDANQYLRHRKIEHLLTMVQGSCRLGEVVDIGQAAFDTTLNLLSNTIFSEDLAERNSQSALDLKKTVWGVMEEAGKPNLADYFPLLRKIDPQGIRRRMAIHFGKFLQLFDKMYEGRMQLRKGQGVATTSDVLDTLINITEDKTEELNRRQTLHLLMSLFVAGTDTTSATLEWAMAELLRNPKVLRVVRAELEEAIGKGNKVEESDIARLPYLQAVIKETFRIHPPGFSLLPRKAGADVEVCGFTVPKDAQLLINIWAIHRDPSTWEMPNCFIPERFLGSEIDVKGRDFELLPFGAGRRICPGLPLALRMLHMMLGSLINCFDWKLEDGVTPENMNMDTKFGITLQKAKPLRTIPFPVS</sequence>
<keyword evidence="9" id="KW-1185">Reference proteome</keyword>
<dbReference type="AlphaFoldDB" id="A0AAV5I2T3"/>
<dbReference type="GO" id="GO:0004497">
    <property type="term" value="F:monooxygenase activity"/>
    <property type="evidence" value="ECO:0007669"/>
    <property type="project" value="UniProtKB-KW"/>
</dbReference>
<dbReference type="PRINTS" id="PR00385">
    <property type="entry name" value="P450"/>
</dbReference>
<evidence type="ECO:0000256" key="2">
    <source>
        <dbReference type="ARBA" id="ARBA00022723"/>
    </source>
</evidence>
<organism evidence="8 9">
    <name type="scientific">Rubroshorea leprosula</name>
    <dbReference type="NCBI Taxonomy" id="152421"/>
    <lineage>
        <taxon>Eukaryota</taxon>
        <taxon>Viridiplantae</taxon>
        <taxon>Streptophyta</taxon>
        <taxon>Embryophyta</taxon>
        <taxon>Tracheophyta</taxon>
        <taxon>Spermatophyta</taxon>
        <taxon>Magnoliopsida</taxon>
        <taxon>eudicotyledons</taxon>
        <taxon>Gunneridae</taxon>
        <taxon>Pentapetalae</taxon>
        <taxon>rosids</taxon>
        <taxon>malvids</taxon>
        <taxon>Malvales</taxon>
        <taxon>Dipterocarpaceae</taxon>
        <taxon>Rubroshorea</taxon>
    </lineage>
</organism>
<keyword evidence="6" id="KW-0503">Monooxygenase</keyword>
<keyword evidence="4 5" id="KW-0408">Iron</keyword>
<keyword evidence="5 6" id="KW-0349">Heme</keyword>
<dbReference type="FunFam" id="1.10.630.10:FF:000007">
    <property type="entry name" value="Cytochrome P450 76C4"/>
    <property type="match status" value="1"/>
</dbReference>
<proteinExistence type="inferred from homology"/>
<dbReference type="GO" id="GO:0016705">
    <property type="term" value="F:oxidoreductase activity, acting on paired donors, with incorporation or reduction of molecular oxygen"/>
    <property type="evidence" value="ECO:0007669"/>
    <property type="project" value="InterPro"/>
</dbReference>
<evidence type="ECO:0000313" key="9">
    <source>
        <dbReference type="Proteomes" id="UP001054252"/>
    </source>
</evidence>
<dbReference type="InterPro" id="IPR036396">
    <property type="entry name" value="Cyt_P450_sf"/>
</dbReference>
<evidence type="ECO:0000256" key="3">
    <source>
        <dbReference type="ARBA" id="ARBA00023002"/>
    </source>
</evidence>
<dbReference type="GO" id="GO:0005506">
    <property type="term" value="F:iron ion binding"/>
    <property type="evidence" value="ECO:0007669"/>
    <property type="project" value="InterPro"/>
</dbReference>
<dbReference type="Pfam" id="PF00067">
    <property type="entry name" value="p450"/>
    <property type="match status" value="1"/>
</dbReference>
<evidence type="ECO:0000256" key="1">
    <source>
        <dbReference type="ARBA" id="ARBA00010617"/>
    </source>
</evidence>
<keyword evidence="2 5" id="KW-0479">Metal-binding</keyword>
<dbReference type="InterPro" id="IPR001128">
    <property type="entry name" value="Cyt_P450"/>
</dbReference>
<evidence type="ECO:0000313" key="8">
    <source>
        <dbReference type="EMBL" id="GKU95403.1"/>
    </source>
</evidence>
<dbReference type="Gene3D" id="1.10.630.10">
    <property type="entry name" value="Cytochrome P450"/>
    <property type="match status" value="1"/>
</dbReference>
<dbReference type="PANTHER" id="PTHR47950">
    <property type="entry name" value="CYTOCHROME P450, FAMILY 76, SUBFAMILY C, POLYPEPTIDE 5-RELATED"/>
    <property type="match status" value="1"/>
</dbReference>
<dbReference type="PRINTS" id="PR00463">
    <property type="entry name" value="EP450I"/>
</dbReference>
<name>A0AAV5I2T3_9ROSI</name>
<comment type="caution">
    <text evidence="8">The sequence shown here is derived from an EMBL/GenBank/DDBJ whole genome shotgun (WGS) entry which is preliminary data.</text>
</comment>
<evidence type="ECO:0000256" key="4">
    <source>
        <dbReference type="ARBA" id="ARBA00023004"/>
    </source>
</evidence>
<feature type="binding site" description="axial binding residue" evidence="5">
    <location>
        <position position="443"/>
    </location>
    <ligand>
        <name>heme</name>
        <dbReference type="ChEBI" id="CHEBI:30413"/>
    </ligand>
    <ligandPart>
        <name>Fe</name>
        <dbReference type="ChEBI" id="CHEBI:18248"/>
    </ligandPart>
</feature>
<dbReference type="Proteomes" id="UP001054252">
    <property type="component" value="Unassembled WGS sequence"/>
</dbReference>
<keyword evidence="7" id="KW-0732">Signal</keyword>
<dbReference type="PANTHER" id="PTHR47950:SF48">
    <property type="entry name" value="CYTOCHROME P450 FAMILY PROTEIN, EXPRESSED"/>
    <property type="match status" value="1"/>
</dbReference>
<dbReference type="SUPFAM" id="SSF48264">
    <property type="entry name" value="Cytochrome P450"/>
    <property type="match status" value="1"/>
</dbReference>
<evidence type="ECO:0008006" key="10">
    <source>
        <dbReference type="Google" id="ProtNLM"/>
    </source>
</evidence>
<dbReference type="InterPro" id="IPR017972">
    <property type="entry name" value="Cyt_P450_CS"/>
</dbReference>
<dbReference type="EMBL" id="BPVZ01000009">
    <property type="protein sequence ID" value="GKU95403.1"/>
    <property type="molecule type" value="Genomic_DNA"/>
</dbReference>
<reference evidence="8 9" key="1">
    <citation type="journal article" date="2021" name="Commun. Biol.">
        <title>The genome of Shorea leprosula (Dipterocarpaceae) highlights the ecological relevance of drought in aseasonal tropical rainforests.</title>
        <authorList>
            <person name="Ng K.K.S."/>
            <person name="Kobayashi M.J."/>
            <person name="Fawcett J.A."/>
            <person name="Hatakeyama M."/>
            <person name="Paape T."/>
            <person name="Ng C.H."/>
            <person name="Ang C.C."/>
            <person name="Tnah L.H."/>
            <person name="Lee C.T."/>
            <person name="Nishiyama T."/>
            <person name="Sese J."/>
            <person name="O'Brien M.J."/>
            <person name="Copetti D."/>
            <person name="Mohd Noor M.I."/>
            <person name="Ong R.C."/>
            <person name="Putra M."/>
            <person name="Sireger I.Z."/>
            <person name="Indrioko S."/>
            <person name="Kosugi Y."/>
            <person name="Izuno A."/>
            <person name="Isagi Y."/>
            <person name="Lee S.L."/>
            <person name="Shimizu K.K."/>
        </authorList>
    </citation>
    <scope>NUCLEOTIDE SEQUENCE [LARGE SCALE GENOMIC DNA]</scope>
    <source>
        <strain evidence="8">214</strain>
    </source>
</reference>
<dbReference type="CDD" id="cd11073">
    <property type="entry name" value="CYP76-like"/>
    <property type="match status" value="1"/>
</dbReference>
<protein>
    <recommendedName>
        <fullName evidence="10">Cytochrome P450</fullName>
    </recommendedName>
</protein>
<dbReference type="InterPro" id="IPR002401">
    <property type="entry name" value="Cyt_P450_E_grp-I"/>
</dbReference>
<comment type="cofactor">
    <cofactor evidence="5">
        <name>heme</name>
        <dbReference type="ChEBI" id="CHEBI:30413"/>
    </cofactor>
</comment>
<evidence type="ECO:0000256" key="7">
    <source>
        <dbReference type="SAM" id="SignalP"/>
    </source>
</evidence>
<dbReference type="GO" id="GO:0020037">
    <property type="term" value="F:heme binding"/>
    <property type="evidence" value="ECO:0007669"/>
    <property type="project" value="InterPro"/>
</dbReference>
<dbReference type="PROSITE" id="PS00086">
    <property type="entry name" value="CYTOCHROME_P450"/>
    <property type="match status" value="1"/>
</dbReference>
<keyword evidence="3 6" id="KW-0560">Oxidoreductase</keyword>
<comment type="similarity">
    <text evidence="1 6">Belongs to the cytochrome P450 family.</text>
</comment>